<dbReference type="PANTHER" id="PTHR11439">
    <property type="entry name" value="GAG-POL-RELATED RETROTRANSPOSON"/>
    <property type="match status" value="1"/>
</dbReference>
<reference evidence="1" key="1">
    <citation type="submission" date="2021-08" db="EMBL/GenBank/DDBJ databases">
        <authorList>
            <person name="Misof B."/>
            <person name="Oliver O."/>
            <person name="Podsiadlowski L."/>
            <person name="Donath A."/>
            <person name="Peters R."/>
            <person name="Mayer C."/>
            <person name="Rust J."/>
            <person name="Gunkel S."/>
            <person name="Lesny P."/>
            <person name="Martin S."/>
            <person name="Oeyen J.P."/>
            <person name="Petersen M."/>
            <person name="Panagiotis P."/>
            <person name="Wilbrandt J."/>
            <person name="Tanja T."/>
        </authorList>
    </citation>
    <scope>NUCLEOTIDE SEQUENCE</scope>
    <source>
        <strain evidence="1">GBR_01_08_01A</strain>
        <tissue evidence="1">Thorax + abdomen</tissue>
    </source>
</reference>
<evidence type="ECO:0000313" key="1">
    <source>
        <dbReference type="EMBL" id="KAK2579959.1"/>
    </source>
</evidence>
<sequence length="127" mass="14372">MHRFGLEDSKTVTSPMDSSVKLSEYTGQSVKKSRFPYREAVGCLNYLATVSRPDISYVVGTLARYSNNPHEVHWKAVKRVMQYLKYTSDVSLCFGNDTSNKLTGYCDSDYAGQLEERKSTSGYVFLL</sequence>
<evidence type="ECO:0000313" key="2">
    <source>
        <dbReference type="Proteomes" id="UP001258017"/>
    </source>
</evidence>
<name>A0AAD9RHP4_9HYME</name>
<keyword evidence="2" id="KW-1185">Reference proteome</keyword>
<proteinExistence type="predicted"/>
<dbReference type="Proteomes" id="UP001258017">
    <property type="component" value="Unassembled WGS sequence"/>
</dbReference>
<organism evidence="1 2">
    <name type="scientific">Odynerus spinipes</name>
    <dbReference type="NCBI Taxonomy" id="1348599"/>
    <lineage>
        <taxon>Eukaryota</taxon>
        <taxon>Metazoa</taxon>
        <taxon>Ecdysozoa</taxon>
        <taxon>Arthropoda</taxon>
        <taxon>Hexapoda</taxon>
        <taxon>Insecta</taxon>
        <taxon>Pterygota</taxon>
        <taxon>Neoptera</taxon>
        <taxon>Endopterygota</taxon>
        <taxon>Hymenoptera</taxon>
        <taxon>Apocrita</taxon>
        <taxon>Aculeata</taxon>
        <taxon>Vespoidea</taxon>
        <taxon>Vespidae</taxon>
        <taxon>Eumeninae</taxon>
        <taxon>Odynerus</taxon>
    </lineage>
</organism>
<reference evidence="1" key="2">
    <citation type="journal article" date="2023" name="Commun. Biol.">
        <title>Intrasexual cuticular hydrocarbon dimorphism in a wasp sheds light on hydrocarbon biosynthesis genes in Hymenoptera.</title>
        <authorList>
            <person name="Moris V.C."/>
            <person name="Podsiadlowski L."/>
            <person name="Martin S."/>
            <person name="Oeyen J.P."/>
            <person name="Donath A."/>
            <person name="Petersen M."/>
            <person name="Wilbrandt J."/>
            <person name="Misof B."/>
            <person name="Liedtke D."/>
            <person name="Thamm M."/>
            <person name="Scheiner R."/>
            <person name="Schmitt T."/>
            <person name="Niehuis O."/>
        </authorList>
    </citation>
    <scope>NUCLEOTIDE SEQUENCE</scope>
    <source>
        <strain evidence="1">GBR_01_08_01A</strain>
    </source>
</reference>
<evidence type="ECO:0008006" key="3">
    <source>
        <dbReference type="Google" id="ProtNLM"/>
    </source>
</evidence>
<accession>A0AAD9RHP4</accession>
<dbReference type="EMBL" id="JAIFRP010000073">
    <property type="protein sequence ID" value="KAK2579959.1"/>
    <property type="molecule type" value="Genomic_DNA"/>
</dbReference>
<dbReference type="AlphaFoldDB" id="A0AAD9RHP4"/>
<gene>
    <name evidence="1" type="ORF">KPH14_007639</name>
</gene>
<comment type="caution">
    <text evidence="1">The sequence shown here is derived from an EMBL/GenBank/DDBJ whole genome shotgun (WGS) entry which is preliminary data.</text>
</comment>
<dbReference type="PANTHER" id="PTHR11439:SF483">
    <property type="entry name" value="PEPTIDE SYNTHASE GLIP-LIKE, PUTATIVE (AFU_ORTHOLOGUE AFUA_3G12920)-RELATED"/>
    <property type="match status" value="1"/>
</dbReference>
<protein>
    <recommendedName>
        <fullName evidence="3">Retrovirus-related Pol polyprotein from transposon TNT 1-94</fullName>
    </recommendedName>
</protein>